<comment type="subcellular location">
    <subcellularLocation>
        <location evidence="1">Membrane</location>
        <topology evidence="1">Multi-pass membrane protein</topology>
    </subcellularLocation>
</comment>
<gene>
    <name evidence="15" type="ORF">D0860_01676</name>
</gene>
<dbReference type="CDD" id="cd03233">
    <property type="entry name" value="ABCG_PDR_domain1"/>
    <property type="match status" value="1"/>
</dbReference>
<keyword evidence="6 12" id="KW-0812">Transmembrane</keyword>
<dbReference type="InterPro" id="IPR001245">
    <property type="entry name" value="Ser-Thr/Tyr_kinase_cat_dom"/>
</dbReference>
<evidence type="ECO:0000256" key="5">
    <source>
        <dbReference type="ARBA" id="ARBA00022448"/>
    </source>
</evidence>
<dbReference type="GO" id="GO:0005524">
    <property type="term" value="F:ATP binding"/>
    <property type="evidence" value="ECO:0007669"/>
    <property type="project" value="UniProtKB-KW"/>
</dbReference>
<keyword evidence="5" id="KW-0813">Transport</keyword>
<evidence type="ECO:0000256" key="11">
    <source>
        <dbReference type="SAM" id="MobiDB-lite"/>
    </source>
</evidence>
<dbReference type="SMART" id="SM00382">
    <property type="entry name" value="AAA"/>
    <property type="match status" value="2"/>
</dbReference>
<evidence type="ECO:0000256" key="1">
    <source>
        <dbReference type="ARBA" id="ARBA00004141"/>
    </source>
</evidence>
<evidence type="ECO:0000256" key="3">
    <source>
        <dbReference type="ARBA" id="ARBA00008171"/>
    </source>
</evidence>
<dbReference type="Gene3D" id="1.10.510.10">
    <property type="entry name" value="Transferase(Phosphotransferase) domain 1"/>
    <property type="match status" value="1"/>
</dbReference>
<dbReference type="VEuPathDB" id="FungiDB:BTJ68_04669"/>
<dbReference type="InterPro" id="IPR013525">
    <property type="entry name" value="ABC2_TM"/>
</dbReference>
<dbReference type="VEuPathDB" id="FungiDB:BTJ68_04670"/>
<dbReference type="Pfam" id="PF06422">
    <property type="entry name" value="PDR_CDR"/>
    <property type="match status" value="1"/>
</dbReference>
<evidence type="ECO:0000256" key="2">
    <source>
        <dbReference type="ARBA" id="ARBA00006012"/>
    </source>
</evidence>
<dbReference type="InterPro" id="IPR000719">
    <property type="entry name" value="Prot_kinase_dom"/>
</dbReference>
<dbReference type="InterPro" id="IPR016024">
    <property type="entry name" value="ARM-type_fold"/>
</dbReference>
<evidence type="ECO:0000256" key="8">
    <source>
        <dbReference type="ARBA" id="ARBA00022840"/>
    </source>
</evidence>
<feature type="compositionally biased region" description="Low complexity" evidence="11">
    <location>
        <begin position="832"/>
        <end position="841"/>
    </location>
</feature>
<dbReference type="InterPro" id="IPR034001">
    <property type="entry name" value="ABCG_PDR_1"/>
</dbReference>
<dbReference type="Pfam" id="PF00005">
    <property type="entry name" value="ABC_tran"/>
    <property type="match status" value="2"/>
</dbReference>
<keyword evidence="7" id="KW-0547">Nucleotide-binding</keyword>
<protein>
    <recommendedName>
        <fullName evidence="17">Protein kinase domain-containing protein</fullName>
    </recommendedName>
</protein>
<dbReference type="PROSITE" id="PS50893">
    <property type="entry name" value="ABC_TRANSPORTER_2"/>
    <property type="match status" value="2"/>
</dbReference>
<dbReference type="InterPro" id="IPR011989">
    <property type="entry name" value="ARM-like"/>
</dbReference>
<evidence type="ECO:0000256" key="6">
    <source>
        <dbReference type="ARBA" id="ARBA00022692"/>
    </source>
</evidence>
<comment type="similarity">
    <text evidence="4">Belongs to the ABC transporter superfamily. ABCF family. EF3 subfamily.</text>
</comment>
<feature type="transmembrane region" description="Helical" evidence="12">
    <location>
        <begin position="1648"/>
        <end position="1668"/>
    </location>
</feature>
<feature type="compositionally biased region" description="Pro residues" evidence="11">
    <location>
        <begin position="595"/>
        <end position="605"/>
    </location>
</feature>
<dbReference type="Gene3D" id="3.30.200.20">
    <property type="entry name" value="Phosphorylase Kinase, domain 1"/>
    <property type="match status" value="1"/>
</dbReference>
<evidence type="ECO:0000256" key="10">
    <source>
        <dbReference type="ARBA" id="ARBA00023136"/>
    </source>
</evidence>
<dbReference type="GO" id="GO:0016887">
    <property type="term" value="F:ATP hydrolysis activity"/>
    <property type="evidence" value="ECO:0007669"/>
    <property type="project" value="InterPro"/>
</dbReference>
<dbReference type="InterPro" id="IPR017871">
    <property type="entry name" value="ABC_transporter-like_CS"/>
</dbReference>
<feature type="transmembrane region" description="Helical" evidence="12">
    <location>
        <begin position="2225"/>
        <end position="2249"/>
    </location>
</feature>
<dbReference type="SUPFAM" id="SSF56112">
    <property type="entry name" value="Protein kinase-like (PK-like)"/>
    <property type="match status" value="1"/>
</dbReference>
<feature type="transmembrane region" description="Helical" evidence="12">
    <location>
        <begin position="1435"/>
        <end position="1457"/>
    </location>
</feature>
<feature type="domain" description="ABC transporter" evidence="14">
    <location>
        <begin position="1035"/>
        <end position="1290"/>
    </location>
</feature>
<proteinExistence type="inferred from homology"/>
<dbReference type="Pfam" id="PF07714">
    <property type="entry name" value="PK_Tyr_Ser-Thr"/>
    <property type="match status" value="1"/>
</dbReference>
<keyword evidence="9 12" id="KW-1133">Transmembrane helix</keyword>
<dbReference type="EMBL" id="QWIS01000020">
    <property type="protein sequence ID" value="RMZ15395.1"/>
    <property type="molecule type" value="Genomic_DNA"/>
</dbReference>
<reference evidence="15 16" key="1">
    <citation type="journal article" date="2018" name="BMC Genomics">
        <title>Genomic evidence for intraspecific hybridization in a clonal and extremely halotolerant yeast.</title>
        <authorList>
            <person name="Gostincar C."/>
            <person name="Stajich J.E."/>
            <person name="Zupancic J."/>
            <person name="Zalar P."/>
            <person name="Gunde-Cimerman N."/>
        </authorList>
    </citation>
    <scope>NUCLEOTIDE SEQUENCE [LARGE SCALE GENOMIC DNA]</scope>
    <source>
        <strain evidence="15 16">EXF-562</strain>
    </source>
</reference>
<feature type="transmembrane region" description="Helical" evidence="12">
    <location>
        <begin position="2070"/>
        <end position="2091"/>
    </location>
</feature>
<evidence type="ECO:0000313" key="15">
    <source>
        <dbReference type="EMBL" id="RMZ15395.1"/>
    </source>
</evidence>
<feature type="transmembrane region" description="Helical" evidence="12">
    <location>
        <begin position="1403"/>
        <end position="1423"/>
    </location>
</feature>
<evidence type="ECO:0008006" key="17">
    <source>
        <dbReference type="Google" id="ProtNLM"/>
    </source>
</evidence>
<dbReference type="SUPFAM" id="SSF48371">
    <property type="entry name" value="ARM repeat"/>
    <property type="match status" value="1"/>
</dbReference>
<dbReference type="InterPro" id="IPR010929">
    <property type="entry name" value="PDR_CDR_ABC"/>
</dbReference>
<dbReference type="Gene3D" id="1.25.10.10">
    <property type="entry name" value="Leucine-rich Repeat Variant"/>
    <property type="match status" value="1"/>
</dbReference>
<dbReference type="FunFam" id="3.40.50.300:FF:000054">
    <property type="entry name" value="ABC multidrug transporter atrF"/>
    <property type="match status" value="1"/>
</dbReference>
<name>A0A3M7HQX1_HORWE</name>
<comment type="similarity">
    <text evidence="3">Belongs to the protein kinase superfamily. TKL Ser/Thr protein kinase family. ROCO subfamily.</text>
</comment>
<dbReference type="CDD" id="cd03232">
    <property type="entry name" value="ABCG_PDR_domain2"/>
    <property type="match status" value="1"/>
</dbReference>
<dbReference type="InterPro" id="IPR003439">
    <property type="entry name" value="ABC_transporter-like_ATP-bd"/>
</dbReference>
<dbReference type="Pfam" id="PF19055">
    <property type="entry name" value="ABC2_membrane_7"/>
    <property type="match status" value="1"/>
</dbReference>
<dbReference type="Proteomes" id="UP000280598">
    <property type="component" value="Unassembled WGS sequence"/>
</dbReference>
<evidence type="ECO:0000256" key="9">
    <source>
        <dbReference type="ARBA" id="ARBA00022989"/>
    </source>
</evidence>
<dbReference type="PROSITE" id="PS50011">
    <property type="entry name" value="PROTEIN_KINASE_DOM"/>
    <property type="match status" value="1"/>
</dbReference>
<comment type="caution">
    <text evidence="15">The sequence shown here is derived from an EMBL/GenBank/DDBJ whole genome shotgun (WGS) entry which is preliminary data.</text>
</comment>
<evidence type="ECO:0000256" key="7">
    <source>
        <dbReference type="ARBA" id="ARBA00022741"/>
    </source>
</evidence>
<feature type="transmembrane region" description="Helical" evidence="12">
    <location>
        <begin position="2343"/>
        <end position="2362"/>
    </location>
</feature>
<dbReference type="InterPro" id="IPR003593">
    <property type="entry name" value="AAA+_ATPase"/>
</dbReference>
<dbReference type="InterPro" id="IPR011009">
    <property type="entry name" value="Kinase-like_dom_sf"/>
</dbReference>
<dbReference type="GO" id="GO:0016020">
    <property type="term" value="C:membrane"/>
    <property type="evidence" value="ECO:0007669"/>
    <property type="project" value="UniProtKB-SubCell"/>
</dbReference>
<feature type="region of interest" description="Disordered" evidence="11">
    <location>
        <begin position="520"/>
        <end position="550"/>
    </location>
</feature>
<evidence type="ECO:0000313" key="16">
    <source>
        <dbReference type="Proteomes" id="UP000280598"/>
    </source>
</evidence>
<feature type="compositionally biased region" description="Basic and acidic residues" evidence="11">
    <location>
        <begin position="888"/>
        <end position="905"/>
    </location>
</feature>
<comment type="similarity">
    <text evidence="2">Belongs to the ABC transporter superfamily. ABCG family. PDR (TC 3.A.1.205) subfamily.</text>
</comment>
<keyword evidence="8" id="KW-0067">ATP-binding</keyword>
<feature type="transmembrane region" description="Helical" evidence="12">
    <location>
        <begin position="1511"/>
        <end position="1531"/>
    </location>
</feature>
<dbReference type="PANTHER" id="PTHR19241">
    <property type="entry name" value="ATP-BINDING CASSETTE TRANSPORTER"/>
    <property type="match status" value="1"/>
</dbReference>
<feature type="region of interest" description="Disordered" evidence="11">
    <location>
        <begin position="957"/>
        <end position="982"/>
    </location>
</feature>
<feature type="transmembrane region" description="Helical" evidence="12">
    <location>
        <begin position="2191"/>
        <end position="2213"/>
    </location>
</feature>
<dbReference type="InterPro" id="IPR027417">
    <property type="entry name" value="P-loop_NTPase"/>
</dbReference>
<organism evidence="15 16">
    <name type="scientific">Hortaea werneckii</name>
    <name type="common">Black yeast</name>
    <name type="synonym">Cladosporium werneckii</name>
    <dbReference type="NCBI Taxonomy" id="91943"/>
    <lineage>
        <taxon>Eukaryota</taxon>
        <taxon>Fungi</taxon>
        <taxon>Dikarya</taxon>
        <taxon>Ascomycota</taxon>
        <taxon>Pezizomycotina</taxon>
        <taxon>Dothideomycetes</taxon>
        <taxon>Dothideomycetidae</taxon>
        <taxon>Mycosphaerellales</taxon>
        <taxon>Teratosphaeriaceae</taxon>
        <taxon>Hortaea</taxon>
    </lineage>
</organism>
<feature type="compositionally biased region" description="Low complexity" evidence="11">
    <location>
        <begin position="656"/>
        <end position="668"/>
    </location>
</feature>
<dbReference type="Gene3D" id="3.40.50.300">
    <property type="entry name" value="P-loop containing nucleotide triphosphate hydrolases"/>
    <property type="match status" value="2"/>
</dbReference>
<dbReference type="SUPFAM" id="SSF52540">
    <property type="entry name" value="P-loop containing nucleoside triphosphate hydrolases"/>
    <property type="match status" value="2"/>
</dbReference>
<dbReference type="Pfam" id="PF01061">
    <property type="entry name" value="ABC2_membrane"/>
    <property type="match status" value="2"/>
</dbReference>
<dbReference type="InterPro" id="IPR029481">
    <property type="entry name" value="ABC_trans_N"/>
</dbReference>
<sequence length="2385" mass="264741">MDFLKSAVASIAKGPAFPYSFGDRVDLDQSAWTLHNGTKREDGSKCSIFSFDANANRSGLPLAKNAVRKLRTLRHPGVVKVLDAVETDQLIYIATERIAPLTWSTKRKALSEESLKWGLHNVAKTLKFINDEATSVHGNIRASSIYTTESGEWKIGGLDILSSMKEDDAIMFSHGSLVPDIGRYTPPEIASGGWDSVRRNPTHAVDSFQYGILISEVFNGGFSGTDQVGSTKNVPAKMQTSYKRLTHAVPKMRLSVGHFLEQGTRSGSFFDTPLIQLSDGIENLGLKSEAEKDVFLTELERVAESDDFPEDFFKVKVLPELLKAVEFGGGGPKSFGLVMRISTKLSEEEYEMQITPVITVTDKIFPQMVTGFGDLAPVVREQTVKAVLTIVPKLSDRVINGELLRHLAKTANDEQPGIRTNTTICLGKIARNLGASSRVKVLSAAFSRSLRDPFVHGRNAALMALAATAELFPEDECATKMLPAICPSLVDKEKMIRDQANKTMNIYLERIRKYGQSLPETVLPSPEAGAGSQPSTRMGTPQPGAGGQWMGWAVSSFTNKISSAKGEIQPNGDGTVPSPLERSNSTPPANGIPARPAPQPAPSAPVVPQVSSGLRHVSNSTSAAEEEDFGADWGEMDEDDNAADAWGDPIMTPPRTSTSHASKTSSSSNIPYDDGGEPDFEGWLNAQAAAKQQSKKPLPKGLAPKKPTPKPAGPTSKKTLPSTSKAEPRKAPAPAAEEDDDDWGDAWGQRLAYEAAPGDLVHGQEAAMRARRLRLHKDPVEHVFRGQNEISAHASLNRNRCRPTKLLKTTIPCNMSLVGNFAFGNYDRTAETAGAGSTGTAYQRRTSMTDQDAVGEQHAEEARPGLGRLFSRRRSAASQNEEAQQTMRRQEPVHQNEPHHGEHADALSGATPPNAAMSTGSDTEKRDLEAFETPPSESEEKARRDFEVNNLAKTFTRGSTWSQVPGNPFEAEKDSAIDPSSDNFQARSWVKSMIKLNEQENRTPGRTAGVAFKNLNVHGFGAATDYQKDVGNVWLETVGLVKKALGMDKPRRIDILRDFEGLVESGEMLVVLGPPGSGCSTFLKTLTGETHGFNVEQGSYLNYQGVPPDHMHKYFRGEAIYTAEVDVHFPMLSVGDTLYFAARARAPKVIPGGVSKETWATHLRDVIMATFGISHTINTRVGNDFVRGVSGGERKRVTIAEAALSGAPLQCWDNSTRGLDSANAIEFCKTVRLSTELAGAVACVAIYQAPQAAYDVFDKALVLYEGRQIFFGKTTEARKYFENMGFKCPDRQTDADFLTSMTSPQERLVKPGFEGQVPRTPDEFAARWKNSPERKALMNAIEDYDKKYPYEGEQYQKFVESRKAQQAKRQRIKSPYTLSYSQQVRLCLWRGFRRLAGDPTLTFSQLFGNTAMALILGSVFYQLELTTDSFFQRGAILFFAVLLNAFGSALEILTLYAQRPIVEKHSRYALYHPSAEAFASMLTDMPYKLINSFTFNIPLYFMVRLRQTPGAFFFFWFISLIITLTMSMLFRTIASVSRTLSQALAPAAIIILAIVIFTGFAIPVSYMLDWCRWINYIDPVAYGFEALMINEFHNQQYSCSERALIPYYGNLADESQVCSAVGSVAGQAFVDGDAYINSAFQYYHSHKYRNVGIIFAFMVFLMATYLGATELISSKKSKGEVLVFRRGQQPTEKVRDEETVNDGAHGAELAKQESYTSATDIIQKQTAIFSWRNVCYDIKIKKENRRILDHVDGWVKPGTLTALMGVSGAGKTTLLDVLATRVTMGVITGEMLVDGRQRDSSFQRKTGYVQQQDLHLETSTVREALTFSAVLRQPASVPRSEKVAYVNEVIKLLDMHEYADAVVGVPGEGLNVEQRKRLTIGVELAAKPDLLLFLDEPTSGLDSQTSWAILDLLEKLKNSGQAILCTIHQPSAMLFQRFDRLLFLARGGKTVYFGDVGENSHIMTDYFERNGAHKCPSDANPAEWMLEVIGAAPGSHTDIDWFGTWRNSPEYQEVQHELEYLRTDRPKEIPPRTDVNDKESYRQFAAPLSTQFFTVTHRVFQQYWRTPSYIYSKFSLCLFSALFIGFIFYNAPLTHQGLQNQMFAIFMLFTIFGQLTQQIMPHFVTQRALYEVRERPSKTYSWKAFMAANILVELPWNTLMAIIIFFCFYYPVGLYNNAVPTDTVHIRGFEFFLFTWMFLLFTSTFAHMMIAGIADAESAGNIGNLLFSLSLIFCGVLQQPGALPGFWIFMYRVSPFTYLVEGMLSTGIANQETTCAENEFVTLQPPGGQTCEAYMQPFINQAGGYLRNPGDSSDCNYCTYDSTDVFLSQVSISYSNSWRDFGILWGYCVFNIAAAIFIYWLGRVPKKGQQAQESATEKKEETKEK</sequence>
<feature type="domain" description="Protein kinase" evidence="13">
    <location>
        <begin position="1"/>
        <end position="270"/>
    </location>
</feature>
<dbReference type="PROSITE" id="PS00211">
    <property type="entry name" value="ABC_TRANSPORTER_1"/>
    <property type="match status" value="1"/>
</dbReference>
<dbReference type="FunFam" id="3.40.50.300:FF:000881">
    <property type="entry name" value="ABC multidrug transporter A-1"/>
    <property type="match status" value="1"/>
</dbReference>
<evidence type="ECO:0000259" key="13">
    <source>
        <dbReference type="PROSITE" id="PS50011"/>
    </source>
</evidence>
<dbReference type="GO" id="GO:0010467">
    <property type="term" value="P:gene expression"/>
    <property type="evidence" value="ECO:0007669"/>
    <property type="project" value="UniProtKB-ARBA"/>
</dbReference>
<feature type="transmembrane region" description="Helical" evidence="12">
    <location>
        <begin position="2103"/>
        <end position="2124"/>
    </location>
</feature>
<dbReference type="InterPro" id="IPR034003">
    <property type="entry name" value="ABCG_PDR_2"/>
</dbReference>
<feature type="region of interest" description="Disordered" evidence="11">
    <location>
        <begin position="564"/>
        <end position="743"/>
    </location>
</feature>
<feature type="domain" description="ABC transporter" evidence="14">
    <location>
        <begin position="1729"/>
        <end position="1971"/>
    </location>
</feature>
<accession>A0A3M7HQX1</accession>
<feature type="compositionally biased region" description="Acidic residues" evidence="11">
    <location>
        <begin position="624"/>
        <end position="642"/>
    </location>
</feature>
<dbReference type="GO" id="GO:0140359">
    <property type="term" value="F:ABC-type transporter activity"/>
    <property type="evidence" value="ECO:0007669"/>
    <property type="project" value="InterPro"/>
</dbReference>
<keyword evidence="10 12" id="KW-0472">Membrane</keyword>
<dbReference type="InterPro" id="IPR043926">
    <property type="entry name" value="ABCG_dom"/>
</dbReference>
<feature type="compositionally biased region" description="Polar residues" evidence="11">
    <location>
        <begin position="876"/>
        <end position="887"/>
    </location>
</feature>
<dbReference type="Pfam" id="PF14510">
    <property type="entry name" value="ABC_trans_N"/>
    <property type="match status" value="1"/>
</dbReference>
<feature type="transmembrane region" description="Helical" evidence="12">
    <location>
        <begin position="2145"/>
        <end position="2171"/>
    </location>
</feature>
<dbReference type="GO" id="GO:0004672">
    <property type="term" value="F:protein kinase activity"/>
    <property type="evidence" value="ECO:0007669"/>
    <property type="project" value="InterPro"/>
</dbReference>
<feature type="region of interest" description="Disordered" evidence="11">
    <location>
        <begin position="832"/>
        <end position="945"/>
    </location>
</feature>
<evidence type="ECO:0000256" key="4">
    <source>
        <dbReference type="ARBA" id="ARBA00011054"/>
    </source>
</evidence>
<feature type="transmembrane region" description="Helical" evidence="12">
    <location>
        <begin position="1543"/>
        <end position="1566"/>
    </location>
</feature>
<evidence type="ECO:0000256" key="12">
    <source>
        <dbReference type="SAM" id="Phobius"/>
    </source>
</evidence>
<evidence type="ECO:0000259" key="14">
    <source>
        <dbReference type="PROSITE" id="PS50893"/>
    </source>
</evidence>